<comment type="caution">
    <text evidence="1">The sequence shown here is derived from an EMBL/GenBank/DDBJ whole genome shotgun (WGS) entry which is preliminary data.</text>
</comment>
<keyword evidence="2" id="KW-1185">Reference proteome</keyword>
<evidence type="ECO:0000313" key="1">
    <source>
        <dbReference type="EMBL" id="PIK62263.1"/>
    </source>
</evidence>
<organism evidence="1 2">
    <name type="scientific">Stichopus japonicus</name>
    <name type="common">Sea cucumber</name>
    <dbReference type="NCBI Taxonomy" id="307972"/>
    <lineage>
        <taxon>Eukaryota</taxon>
        <taxon>Metazoa</taxon>
        <taxon>Echinodermata</taxon>
        <taxon>Eleutherozoa</taxon>
        <taxon>Echinozoa</taxon>
        <taxon>Holothuroidea</taxon>
        <taxon>Aspidochirotacea</taxon>
        <taxon>Aspidochirotida</taxon>
        <taxon>Stichopodidae</taxon>
        <taxon>Apostichopus</taxon>
    </lineage>
</organism>
<protein>
    <submittedName>
        <fullName evidence="1">Uncharacterized protein</fullName>
    </submittedName>
</protein>
<proteinExistence type="predicted"/>
<dbReference type="Proteomes" id="UP000230750">
    <property type="component" value="Unassembled WGS sequence"/>
</dbReference>
<name>A0A2G8LPT0_STIJA</name>
<reference evidence="1 2" key="1">
    <citation type="journal article" date="2017" name="PLoS Biol.">
        <title>The sea cucumber genome provides insights into morphological evolution and visceral regeneration.</title>
        <authorList>
            <person name="Zhang X."/>
            <person name="Sun L."/>
            <person name="Yuan J."/>
            <person name="Sun Y."/>
            <person name="Gao Y."/>
            <person name="Zhang L."/>
            <person name="Li S."/>
            <person name="Dai H."/>
            <person name="Hamel J.F."/>
            <person name="Liu C."/>
            <person name="Yu Y."/>
            <person name="Liu S."/>
            <person name="Lin W."/>
            <person name="Guo K."/>
            <person name="Jin S."/>
            <person name="Xu P."/>
            <person name="Storey K.B."/>
            <person name="Huan P."/>
            <person name="Zhang T."/>
            <person name="Zhou Y."/>
            <person name="Zhang J."/>
            <person name="Lin C."/>
            <person name="Li X."/>
            <person name="Xing L."/>
            <person name="Huo D."/>
            <person name="Sun M."/>
            <person name="Wang L."/>
            <person name="Mercier A."/>
            <person name="Li F."/>
            <person name="Yang H."/>
            <person name="Xiang J."/>
        </authorList>
    </citation>
    <scope>NUCLEOTIDE SEQUENCE [LARGE SCALE GENOMIC DNA]</scope>
    <source>
        <strain evidence="1">Shaxun</strain>
        <tissue evidence="1">Muscle</tissue>
    </source>
</reference>
<evidence type="ECO:0000313" key="2">
    <source>
        <dbReference type="Proteomes" id="UP000230750"/>
    </source>
</evidence>
<dbReference type="EMBL" id="MRZV01000015">
    <property type="protein sequence ID" value="PIK62263.1"/>
    <property type="molecule type" value="Genomic_DNA"/>
</dbReference>
<accession>A0A2G8LPT0</accession>
<dbReference type="AlphaFoldDB" id="A0A2G8LPT0"/>
<gene>
    <name evidence="1" type="ORF">BSL78_00786</name>
</gene>
<dbReference type="OrthoDB" id="6214513at2759"/>
<sequence length="86" mass="9748">MMHRLLMVVILSDRDDASPHLERLGNCNVVIPAAWHSTVPFSPSLKSKAFRVKKMMDGFFEPQDMLGEQFIRGKAVSLQMEAIRCS</sequence>